<sequence length="90" mass="9802">MACVSGASGRHWATAVPFLSADEPTTSLGSTDTEAYLRIPFNFMGKGVCNQRPQLLKLLDKLTRRHAEAASQNGDHKELPDTELKSAEIC</sequence>
<dbReference type="AlphaFoldDB" id="A0A074ZK44"/>
<dbReference type="KEGG" id="ovi:T265_05527"/>
<dbReference type="GeneID" id="20319709"/>
<keyword evidence="3" id="KW-1185">Reference proteome</keyword>
<evidence type="ECO:0000313" key="3">
    <source>
        <dbReference type="Proteomes" id="UP000054324"/>
    </source>
</evidence>
<gene>
    <name evidence="2" type="ORF">T265_05527</name>
</gene>
<dbReference type="RefSeq" id="XP_009168825.1">
    <property type="nucleotide sequence ID" value="XM_009170561.1"/>
</dbReference>
<name>A0A074ZK44_OPIVI</name>
<evidence type="ECO:0000313" key="2">
    <source>
        <dbReference type="EMBL" id="KER27421.1"/>
    </source>
</evidence>
<dbReference type="Proteomes" id="UP000054324">
    <property type="component" value="Unassembled WGS sequence"/>
</dbReference>
<protein>
    <submittedName>
        <fullName evidence="2">Uncharacterized protein</fullName>
    </submittedName>
</protein>
<dbReference type="CTD" id="20319709"/>
<reference evidence="2 3" key="1">
    <citation type="submission" date="2013-11" db="EMBL/GenBank/DDBJ databases">
        <title>Opisthorchis viverrini - life in the bile duct.</title>
        <authorList>
            <person name="Young N.D."/>
            <person name="Nagarajan N."/>
            <person name="Lin S.J."/>
            <person name="Korhonen P.K."/>
            <person name="Jex A.R."/>
            <person name="Hall R.S."/>
            <person name="Safavi-Hemami H."/>
            <person name="Kaewkong W."/>
            <person name="Bertrand D."/>
            <person name="Gao S."/>
            <person name="Seet Q."/>
            <person name="Wongkham S."/>
            <person name="Teh B.T."/>
            <person name="Wongkham C."/>
            <person name="Intapan P.M."/>
            <person name="Maleewong W."/>
            <person name="Yang X."/>
            <person name="Hu M."/>
            <person name="Wang Z."/>
            <person name="Hofmann A."/>
            <person name="Sternberg P.W."/>
            <person name="Tan P."/>
            <person name="Wang J."/>
            <person name="Gasser R.B."/>
        </authorList>
    </citation>
    <scope>NUCLEOTIDE SEQUENCE [LARGE SCALE GENOMIC DNA]</scope>
</reference>
<feature type="region of interest" description="Disordered" evidence="1">
    <location>
        <begin position="66"/>
        <end position="90"/>
    </location>
</feature>
<evidence type="ECO:0000256" key="1">
    <source>
        <dbReference type="SAM" id="MobiDB-lite"/>
    </source>
</evidence>
<accession>A0A074ZK44</accession>
<proteinExistence type="predicted"/>
<organism evidence="2 3">
    <name type="scientific">Opisthorchis viverrini</name>
    <name type="common">Southeast Asian liver fluke</name>
    <dbReference type="NCBI Taxonomy" id="6198"/>
    <lineage>
        <taxon>Eukaryota</taxon>
        <taxon>Metazoa</taxon>
        <taxon>Spiralia</taxon>
        <taxon>Lophotrochozoa</taxon>
        <taxon>Platyhelminthes</taxon>
        <taxon>Trematoda</taxon>
        <taxon>Digenea</taxon>
        <taxon>Opisthorchiida</taxon>
        <taxon>Opisthorchiata</taxon>
        <taxon>Opisthorchiidae</taxon>
        <taxon>Opisthorchis</taxon>
    </lineage>
</organism>
<dbReference type="EMBL" id="KL596723">
    <property type="protein sequence ID" value="KER27421.1"/>
    <property type="molecule type" value="Genomic_DNA"/>
</dbReference>